<reference evidence="2 3" key="1">
    <citation type="submission" date="2017-08" db="EMBL/GenBank/DDBJ databases">
        <authorList>
            <person name="de Groot N.N."/>
        </authorList>
    </citation>
    <scope>NUCLEOTIDE SEQUENCE [LARGE SCALE GENOMIC DNA]</scope>
    <source>
        <strain evidence="2 3">JC228</strain>
    </source>
</reference>
<gene>
    <name evidence="2" type="ORF">SAMN05877753_101627</name>
</gene>
<dbReference type="PROSITE" id="PS50965">
    <property type="entry name" value="NERD"/>
    <property type="match status" value="1"/>
</dbReference>
<name>A0A285CJU8_9BACI</name>
<dbReference type="RefSeq" id="WP_097157113.1">
    <property type="nucleotide sequence ID" value="NZ_JBEPMQ010000003.1"/>
</dbReference>
<dbReference type="OrthoDB" id="569879at2"/>
<evidence type="ECO:0000313" key="2">
    <source>
        <dbReference type="EMBL" id="SNX67308.1"/>
    </source>
</evidence>
<dbReference type="Proteomes" id="UP000219546">
    <property type="component" value="Unassembled WGS sequence"/>
</dbReference>
<sequence>MNFIYTKFYQNHRKRQDIEKNLMWRKAGFYGEQNLDYHLSHLHDYSLTVFHNLRLPFRGHYFQIDTLILSPFFALILEVKNIAGILRFDPNYDQLIREYSQKMERFPNPLHQASRQKHLLNQWLQKNFNLSIPIEFYIVNTNQATIIEASPESKPIFNKILHLESLTEAIVLIQKKYGRSLITEKQLRSISEKLVKEHTKYFPNLLNIYKIPSSDIIRGVRCTSCLGFSMNRVYGTWLCPKCEAKDKMAHTQAILDSLFLISPTITNKECRDFLKINSPTVVKNLLQSMNLPASGSGKYTVYHRPPLELFLTDRSNF</sequence>
<keyword evidence="3" id="KW-1185">Reference proteome</keyword>
<proteinExistence type="predicted"/>
<evidence type="ECO:0000259" key="1">
    <source>
        <dbReference type="PROSITE" id="PS50965"/>
    </source>
</evidence>
<accession>A0A285CJU8</accession>
<evidence type="ECO:0000313" key="3">
    <source>
        <dbReference type="Proteomes" id="UP000219546"/>
    </source>
</evidence>
<dbReference type="InterPro" id="IPR011528">
    <property type="entry name" value="NERD"/>
</dbReference>
<feature type="domain" description="NERD" evidence="1">
    <location>
        <begin position="27"/>
        <end position="143"/>
    </location>
</feature>
<protein>
    <submittedName>
        <fullName evidence="2">Nuclease-like protein</fullName>
    </submittedName>
</protein>
<organism evidence="2 3">
    <name type="scientific">Bacillus oleivorans</name>
    <dbReference type="NCBI Taxonomy" id="1448271"/>
    <lineage>
        <taxon>Bacteria</taxon>
        <taxon>Bacillati</taxon>
        <taxon>Bacillota</taxon>
        <taxon>Bacilli</taxon>
        <taxon>Bacillales</taxon>
        <taxon>Bacillaceae</taxon>
        <taxon>Bacillus</taxon>
    </lineage>
</organism>
<dbReference type="Pfam" id="PF08378">
    <property type="entry name" value="NERD"/>
    <property type="match status" value="1"/>
</dbReference>
<dbReference type="EMBL" id="OAOP01000001">
    <property type="protein sequence ID" value="SNX67308.1"/>
    <property type="molecule type" value="Genomic_DNA"/>
</dbReference>
<dbReference type="AlphaFoldDB" id="A0A285CJU8"/>